<accession>A0A443ZPT3</accession>
<proteinExistence type="predicted"/>
<dbReference type="RefSeq" id="WP_128324686.1">
    <property type="nucleotide sequence ID" value="NZ_QJRG01000047.1"/>
</dbReference>
<comment type="caution">
    <text evidence="1">The sequence shown here is derived from an EMBL/GenBank/DDBJ whole genome shotgun (WGS) entry which is preliminary data.</text>
</comment>
<dbReference type="EMBL" id="QJRG01000047">
    <property type="protein sequence ID" value="RWU21087.1"/>
    <property type="molecule type" value="Genomic_DNA"/>
</dbReference>
<sequence length="1111" mass="124057">MPQSVFKFSSWLGTFLLRRGIQAPDYRGLYAYHCSHEEYLDLLHQLRELETFDQAVNDTAASACLVLFCSEWYRREYQRDHGWSWEPIWKTLGFSLSPGDLGKAIPKGLEHYWKRPMHFYESERRNFLGSLFSEGGLPFQVLREGGSRFQTLFDRVLKQYDQWHILGYSTAQQVEQQLEKANLPQVFTSQTSVELIAHMADQLVSLVRDYGLVQANEPIARLDAMNPKWRELFPLPLDNQTGSELLNGLLKTATVEGGKRRKGSGGWACRHFWHEAEPNVLKVQVSLPAEVVFQLATQPSTTRFELTILEGGEAIANLGPGYAVVDNGIAQIKLRQREVIGRRSDYSLSLRLVAMAGGVAIASLPIENSTVALGEVPVGFEPVNDRWQLCGQASFNTLSEELLLVLPPDSALVQVDDTGDVRTTEIPSVLALRAFKVQGKAELKVDCEGLYRIRTGQTAGTGLGLELAGSQLGWVTNPALTFLGLPRVQWLGASDELKKQGGDLYVGGKQPGSGVLQEMLGAQNVAVRNRGGDILLRRKIGILPADFRLELRSGERPGQGKILVHTQQRCLLKVIADGVQTQQIKREDHIELKLSTEGLPPITLCLSVTPSLLSDPIEVELPFPNSGCLAIDHSGKQLKRDISINDLLGARIYLFARQGAPTKFGLELTLKGHAAKNASYNWSYTATGKPIEISLFNISEQIIDLLSLQSGIDQVVELRVFGNGQNANFRIRKYATEMLLDSDRRVLHASNLQDGGTVLPEPILMLLHEPMRGAVQLSSRTSEGVPTGEFELPALVEKNGPWLVLPKQGSAVSFRPLFIVGGWEPIPQSDDAQSLQKAVLTFDHASPVSSFVPVLDSMAVNPMHSGWQFLRALYEDYGYLPLATFEVWRALVGHTRALSMALFKFEMDPKFLNRIEAEFPIFWEFIPVTEIQLAAKRFGAFLKVKGVADEAISALIGRMFSRLGKAFPTYGESVQHYLSGKPLGPEHHMPLEIFRTVVHSWYLQLMRDRSEATWPEYAGKRLELWHNKKSDSVISFRLEMDYRNAVVYLPVFAAAVASGKAQFSDVFENSVEAIFFLRQVRDFDSSWFSSIYQYCLLNNVMGMHKAVPVNG</sequence>
<evidence type="ECO:0000313" key="1">
    <source>
        <dbReference type="EMBL" id="RWU21087.1"/>
    </source>
</evidence>
<dbReference type="OrthoDB" id="5494042at2"/>
<evidence type="ECO:0000313" key="2">
    <source>
        <dbReference type="Proteomes" id="UP000288983"/>
    </source>
</evidence>
<gene>
    <name evidence="1" type="ORF">DM813_17935</name>
</gene>
<dbReference type="NCBIfam" id="NF038336">
    <property type="entry name" value="YjiT_fam"/>
    <property type="match status" value="1"/>
</dbReference>
<dbReference type="Proteomes" id="UP000288983">
    <property type="component" value="Unassembled WGS sequence"/>
</dbReference>
<organism evidence="1 2">
    <name type="scientific">Pseudomonas alkylphenolica</name>
    <dbReference type="NCBI Taxonomy" id="237609"/>
    <lineage>
        <taxon>Bacteria</taxon>
        <taxon>Pseudomonadati</taxon>
        <taxon>Pseudomonadota</taxon>
        <taxon>Gammaproteobacteria</taxon>
        <taxon>Pseudomonadales</taxon>
        <taxon>Pseudomonadaceae</taxon>
        <taxon>Pseudomonas</taxon>
    </lineage>
</organism>
<dbReference type="InterPro" id="IPR047879">
    <property type="entry name" value="YjiT"/>
</dbReference>
<reference evidence="1 2" key="1">
    <citation type="submission" date="2018-06" db="EMBL/GenBank/DDBJ databases">
        <title>Bacteria isolated from soil of Wuhan.</title>
        <authorList>
            <person name="Wei X."/>
            <person name="Chunhua H."/>
        </authorList>
    </citation>
    <scope>NUCLEOTIDE SEQUENCE [LARGE SCALE GENOMIC DNA]</scope>
    <source>
        <strain evidence="2">xwS2</strain>
    </source>
</reference>
<name>A0A443ZPT3_9PSED</name>
<dbReference type="AlphaFoldDB" id="A0A443ZPT3"/>
<protein>
    <submittedName>
        <fullName evidence="1">Uncharacterized protein</fullName>
    </submittedName>
</protein>